<dbReference type="RefSeq" id="WP_223825485.1">
    <property type="nucleotide sequence ID" value="NZ_BMFF01000003.1"/>
</dbReference>
<reference evidence="3" key="1">
    <citation type="journal article" date="2019" name="Int. J. Syst. Evol. Microbiol.">
        <title>The Global Catalogue of Microorganisms (GCM) 10K type strain sequencing project: providing services to taxonomists for standard genome sequencing and annotation.</title>
        <authorList>
            <consortium name="The Broad Institute Genomics Platform"/>
            <consortium name="The Broad Institute Genome Sequencing Center for Infectious Disease"/>
            <person name="Wu L."/>
            <person name="Ma J."/>
        </authorList>
    </citation>
    <scope>NUCLEOTIDE SEQUENCE [LARGE SCALE GENOMIC DNA]</scope>
    <source>
        <strain evidence="3">CGMCC 1.12482</strain>
    </source>
</reference>
<evidence type="ECO:0000313" key="3">
    <source>
        <dbReference type="Proteomes" id="UP000638188"/>
    </source>
</evidence>
<dbReference type="Proteomes" id="UP000638188">
    <property type="component" value="Unassembled WGS sequence"/>
</dbReference>
<organism evidence="2 3">
    <name type="scientific">Halopseudomonas salina</name>
    <dbReference type="NCBI Taxonomy" id="1323744"/>
    <lineage>
        <taxon>Bacteria</taxon>
        <taxon>Pseudomonadati</taxon>
        <taxon>Pseudomonadota</taxon>
        <taxon>Gammaproteobacteria</taxon>
        <taxon>Pseudomonadales</taxon>
        <taxon>Pseudomonadaceae</taxon>
        <taxon>Halopseudomonas</taxon>
    </lineage>
</organism>
<dbReference type="InterPro" id="IPR036515">
    <property type="entry name" value="Transposase_17_sf"/>
</dbReference>
<dbReference type="InterPro" id="IPR052715">
    <property type="entry name" value="RAYT_transposase"/>
</dbReference>
<dbReference type="Gene3D" id="3.30.70.1290">
    <property type="entry name" value="Transposase IS200-like"/>
    <property type="match status" value="1"/>
</dbReference>
<dbReference type="Pfam" id="PF01797">
    <property type="entry name" value="Y1_Tnp"/>
    <property type="match status" value="1"/>
</dbReference>
<dbReference type="PANTHER" id="PTHR36966">
    <property type="entry name" value="REP-ASSOCIATED TYROSINE TRANSPOSASE"/>
    <property type="match status" value="1"/>
</dbReference>
<feature type="domain" description="Transposase IS200-like" evidence="1">
    <location>
        <begin position="20"/>
        <end position="176"/>
    </location>
</feature>
<name>A0ABQ1PQB3_9GAMM</name>
<proteinExistence type="predicted"/>
<dbReference type="NCBIfam" id="NF047646">
    <property type="entry name" value="REP_Tyr_transpos"/>
    <property type="match status" value="1"/>
</dbReference>
<gene>
    <name evidence="2" type="ORF">GCM10007418_20220</name>
</gene>
<sequence length="198" mass="23170">MTANDHRGWYRARKVPHFDAPHTLQFITFRLADALPQPVLRDLSRQIQKLPSEQQSRKQREAIERWLDQGLGCCALREPALAEIMCQTLRFYHGRRYQLIAWCVMPNHVHALIEPTFSLPRIVQGWKSYSARWAVLNGEALALPLPMGRFWMRGYWDRYIRDQRHLDAAIYYVHQNPVKAGLCATAEDWRWSSAWGGG</sequence>
<dbReference type="InterPro" id="IPR002686">
    <property type="entry name" value="Transposase_17"/>
</dbReference>
<evidence type="ECO:0000259" key="1">
    <source>
        <dbReference type="SMART" id="SM01321"/>
    </source>
</evidence>
<protein>
    <recommendedName>
        <fullName evidence="1">Transposase IS200-like domain-containing protein</fullName>
    </recommendedName>
</protein>
<keyword evidence="3" id="KW-1185">Reference proteome</keyword>
<dbReference type="SUPFAM" id="SSF143422">
    <property type="entry name" value="Transposase IS200-like"/>
    <property type="match status" value="1"/>
</dbReference>
<dbReference type="SMART" id="SM01321">
    <property type="entry name" value="Y1_Tnp"/>
    <property type="match status" value="1"/>
</dbReference>
<evidence type="ECO:0000313" key="2">
    <source>
        <dbReference type="EMBL" id="GGD00923.1"/>
    </source>
</evidence>
<dbReference type="EMBL" id="BMFF01000003">
    <property type="protein sequence ID" value="GGD00923.1"/>
    <property type="molecule type" value="Genomic_DNA"/>
</dbReference>
<accession>A0ABQ1PQB3</accession>
<comment type="caution">
    <text evidence="2">The sequence shown here is derived from an EMBL/GenBank/DDBJ whole genome shotgun (WGS) entry which is preliminary data.</text>
</comment>
<dbReference type="PANTHER" id="PTHR36966:SF1">
    <property type="entry name" value="REP-ASSOCIATED TYROSINE TRANSPOSASE"/>
    <property type="match status" value="1"/>
</dbReference>